<dbReference type="GO" id="GO:0003924">
    <property type="term" value="F:GTPase activity"/>
    <property type="evidence" value="ECO:0007669"/>
    <property type="project" value="InterPro"/>
</dbReference>
<comment type="caution">
    <text evidence="1">The sequence shown here is derived from an EMBL/GenBank/DDBJ whole genome shotgun (WGS) entry which is preliminary data.</text>
</comment>
<organism evidence="1 2">
    <name type="scientific">Lactuca virosa</name>
    <dbReference type="NCBI Taxonomy" id="75947"/>
    <lineage>
        <taxon>Eukaryota</taxon>
        <taxon>Viridiplantae</taxon>
        <taxon>Streptophyta</taxon>
        <taxon>Embryophyta</taxon>
        <taxon>Tracheophyta</taxon>
        <taxon>Spermatophyta</taxon>
        <taxon>Magnoliopsida</taxon>
        <taxon>eudicotyledons</taxon>
        <taxon>Gunneridae</taxon>
        <taxon>Pentapetalae</taxon>
        <taxon>asterids</taxon>
        <taxon>campanulids</taxon>
        <taxon>Asterales</taxon>
        <taxon>Asteraceae</taxon>
        <taxon>Cichorioideae</taxon>
        <taxon>Cichorieae</taxon>
        <taxon>Lactucinae</taxon>
        <taxon>Lactuca</taxon>
    </lineage>
</organism>
<sequence length="137" mass="15605">MHSKSTIGVEFQTQTMEIDGKEVKSLDLGHCRTTFDSVTRWIKELKNLTETATHSDTTSVRMLVRNKCDLGNIQAESVEDGKKLAENEGLIFMETSALDSTNVKTTFELVIKEIYNNVSRKVVNFESYKSFLFLRCL</sequence>
<dbReference type="Gene3D" id="3.40.50.300">
    <property type="entry name" value="P-loop containing nucleotide triphosphate hydrolases"/>
    <property type="match status" value="1"/>
</dbReference>
<dbReference type="GO" id="GO:0005525">
    <property type="term" value="F:GTP binding"/>
    <property type="evidence" value="ECO:0007669"/>
    <property type="project" value="InterPro"/>
</dbReference>
<dbReference type="PROSITE" id="PS51419">
    <property type="entry name" value="RAB"/>
    <property type="match status" value="1"/>
</dbReference>
<dbReference type="Pfam" id="PF00071">
    <property type="entry name" value="Ras"/>
    <property type="match status" value="1"/>
</dbReference>
<proteinExistence type="predicted"/>
<accession>A0AAU9NVX1</accession>
<reference evidence="1 2" key="1">
    <citation type="submission" date="2022-01" db="EMBL/GenBank/DDBJ databases">
        <authorList>
            <person name="Xiong W."/>
            <person name="Schranz E."/>
        </authorList>
    </citation>
    <scope>NUCLEOTIDE SEQUENCE [LARGE SCALE GENOMIC DNA]</scope>
</reference>
<dbReference type="PRINTS" id="PR00449">
    <property type="entry name" value="RASTRNSFRMNG"/>
</dbReference>
<dbReference type="InterPro" id="IPR001806">
    <property type="entry name" value="Small_GTPase"/>
</dbReference>
<protein>
    <submittedName>
        <fullName evidence="1">Uncharacterized protein</fullName>
    </submittedName>
</protein>
<dbReference type="AlphaFoldDB" id="A0AAU9NVX1"/>
<dbReference type="PANTHER" id="PTHR47979">
    <property type="entry name" value="DRAB11-RELATED"/>
    <property type="match status" value="1"/>
</dbReference>
<keyword evidence="2" id="KW-1185">Reference proteome</keyword>
<gene>
    <name evidence="1" type="ORF">LVIROSA_LOCUS27989</name>
</gene>
<dbReference type="SMART" id="SM00175">
    <property type="entry name" value="RAB"/>
    <property type="match status" value="1"/>
</dbReference>
<dbReference type="SMART" id="SM00173">
    <property type="entry name" value="RAS"/>
    <property type="match status" value="1"/>
</dbReference>
<evidence type="ECO:0000313" key="2">
    <source>
        <dbReference type="Proteomes" id="UP001157418"/>
    </source>
</evidence>
<evidence type="ECO:0000313" key="1">
    <source>
        <dbReference type="EMBL" id="CAH1441964.1"/>
    </source>
</evidence>
<dbReference type="EMBL" id="CAKMRJ010005412">
    <property type="protein sequence ID" value="CAH1441964.1"/>
    <property type="molecule type" value="Genomic_DNA"/>
</dbReference>
<dbReference type="InterPro" id="IPR027417">
    <property type="entry name" value="P-loop_NTPase"/>
</dbReference>
<name>A0AAU9NVX1_9ASTR</name>
<dbReference type="SUPFAM" id="SSF52540">
    <property type="entry name" value="P-loop containing nucleoside triphosphate hydrolases"/>
    <property type="match status" value="1"/>
</dbReference>
<dbReference type="Proteomes" id="UP001157418">
    <property type="component" value="Unassembled WGS sequence"/>
</dbReference>
<dbReference type="InterPro" id="IPR050209">
    <property type="entry name" value="Rab_GTPases_membrane_traffic"/>
</dbReference>